<name>A0A8C9GEG0_9PRIM</name>
<reference evidence="12" key="1">
    <citation type="submission" date="2025-08" db="UniProtKB">
        <authorList>
            <consortium name="Ensembl"/>
        </authorList>
    </citation>
    <scope>IDENTIFICATION</scope>
</reference>
<keyword evidence="13" id="KW-1185">Reference proteome</keyword>
<proteinExistence type="inferred from homology"/>
<comment type="subcellular location">
    <subcellularLocation>
        <location evidence="1 10">Membrane</location>
        <topology evidence="1 10">Multi-pass membrane protein</topology>
    </subcellularLocation>
</comment>
<accession>A0A8C9GEG0</accession>
<feature type="region of interest" description="Disordered" evidence="11">
    <location>
        <begin position="58"/>
        <end position="82"/>
    </location>
</feature>
<evidence type="ECO:0000256" key="2">
    <source>
        <dbReference type="ARBA" id="ARBA00010482"/>
    </source>
</evidence>
<dbReference type="GO" id="GO:0055038">
    <property type="term" value="C:recycling endosome membrane"/>
    <property type="evidence" value="ECO:0007669"/>
    <property type="project" value="TreeGrafter"/>
</dbReference>
<evidence type="ECO:0000256" key="3">
    <source>
        <dbReference type="ARBA" id="ARBA00022448"/>
    </source>
</evidence>
<keyword evidence="4" id="KW-0597">Phosphoprotein</keyword>
<keyword evidence="7" id="KW-1133">Transmembrane helix</keyword>
<keyword evidence="5" id="KW-0812">Transmembrane</keyword>
<dbReference type="Proteomes" id="UP000694416">
    <property type="component" value="Unplaced"/>
</dbReference>
<dbReference type="Ensembl" id="ENSPTET00000001390.1">
    <property type="protein sequence ID" value="ENSPTEP00000000945.1"/>
    <property type="gene ID" value="ENSPTEG00000001049.1"/>
</dbReference>
<sequence length="82" mass="9314">MPSENNFPPLPKFIPLKPCFYQNFSDEIPVEHQVLVKRIYRLWMCECAWCGPGWEARGGTARGRQHSGRCSPSGTHCPPQPS</sequence>
<organism evidence="12 13">
    <name type="scientific">Piliocolobus tephrosceles</name>
    <name type="common">Ugandan red Colobus</name>
    <dbReference type="NCBI Taxonomy" id="591936"/>
    <lineage>
        <taxon>Eukaryota</taxon>
        <taxon>Metazoa</taxon>
        <taxon>Chordata</taxon>
        <taxon>Craniata</taxon>
        <taxon>Vertebrata</taxon>
        <taxon>Euteleostomi</taxon>
        <taxon>Mammalia</taxon>
        <taxon>Eutheria</taxon>
        <taxon>Euarchontoglires</taxon>
        <taxon>Primates</taxon>
        <taxon>Haplorrhini</taxon>
        <taxon>Catarrhini</taxon>
        <taxon>Cercopithecidae</taxon>
        <taxon>Colobinae</taxon>
        <taxon>Piliocolobus</taxon>
    </lineage>
</organism>
<dbReference type="GO" id="GO:0032588">
    <property type="term" value="C:trans-Golgi network membrane"/>
    <property type="evidence" value="ECO:0007669"/>
    <property type="project" value="TreeGrafter"/>
</dbReference>
<evidence type="ECO:0000313" key="12">
    <source>
        <dbReference type="Ensembl" id="ENSPTEP00000000945.1"/>
    </source>
</evidence>
<protein>
    <recommendedName>
        <fullName evidence="10">Secretory carrier-associated membrane protein</fullName>
        <shortName evidence="10">Secretory carrier membrane protein</shortName>
    </recommendedName>
</protein>
<comment type="similarity">
    <text evidence="2 10">Belongs to the SCAMP family.</text>
</comment>
<keyword evidence="8" id="KW-0472">Membrane</keyword>
<evidence type="ECO:0000256" key="11">
    <source>
        <dbReference type="SAM" id="MobiDB-lite"/>
    </source>
</evidence>
<dbReference type="Pfam" id="PF04144">
    <property type="entry name" value="SCAMP"/>
    <property type="match status" value="1"/>
</dbReference>
<dbReference type="PANTHER" id="PTHR10687">
    <property type="entry name" value="SECRETORY CARRIER-ASSOCIATED MEMBRANE PROTEIN SCAMP"/>
    <property type="match status" value="1"/>
</dbReference>
<evidence type="ECO:0000256" key="8">
    <source>
        <dbReference type="ARBA" id="ARBA00023136"/>
    </source>
</evidence>
<comment type="function">
    <text evidence="9">Probably involved in membrane protein trafficking.</text>
</comment>
<evidence type="ECO:0000256" key="1">
    <source>
        <dbReference type="ARBA" id="ARBA00004141"/>
    </source>
</evidence>
<evidence type="ECO:0000313" key="13">
    <source>
        <dbReference type="Proteomes" id="UP000694416"/>
    </source>
</evidence>
<evidence type="ECO:0000256" key="9">
    <source>
        <dbReference type="ARBA" id="ARBA00037350"/>
    </source>
</evidence>
<dbReference type="GO" id="GO:0015031">
    <property type="term" value="P:protein transport"/>
    <property type="evidence" value="ECO:0007669"/>
    <property type="project" value="UniProtKB-KW"/>
</dbReference>
<evidence type="ECO:0000256" key="10">
    <source>
        <dbReference type="RuleBase" id="RU363122"/>
    </source>
</evidence>
<dbReference type="PANTHER" id="PTHR10687:SF11">
    <property type="entry name" value="SECRETORY CARRIER-ASSOCIATED MEMBRANE PROTEIN 4"/>
    <property type="match status" value="1"/>
</dbReference>
<keyword evidence="3 10" id="KW-0813">Transport</keyword>
<keyword evidence="6" id="KW-0653">Protein transport</keyword>
<dbReference type="InterPro" id="IPR007273">
    <property type="entry name" value="SCAMP"/>
</dbReference>
<reference evidence="12" key="2">
    <citation type="submission" date="2025-09" db="UniProtKB">
        <authorList>
            <consortium name="Ensembl"/>
        </authorList>
    </citation>
    <scope>IDENTIFICATION</scope>
</reference>
<evidence type="ECO:0000256" key="7">
    <source>
        <dbReference type="ARBA" id="ARBA00022989"/>
    </source>
</evidence>
<evidence type="ECO:0000256" key="5">
    <source>
        <dbReference type="ARBA" id="ARBA00022692"/>
    </source>
</evidence>
<evidence type="ECO:0000256" key="6">
    <source>
        <dbReference type="ARBA" id="ARBA00022927"/>
    </source>
</evidence>
<evidence type="ECO:0000256" key="4">
    <source>
        <dbReference type="ARBA" id="ARBA00022553"/>
    </source>
</evidence>
<dbReference type="AlphaFoldDB" id="A0A8C9GEG0"/>